<evidence type="ECO:0000256" key="1">
    <source>
        <dbReference type="RuleBase" id="RU363098"/>
    </source>
</evidence>
<dbReference type="InterPro" id="IPR057596">
    <property type="entry name" value="RDRP_core"/>
</dbReference>
<dbReference type="OrthoDB" id="10055769at2759"/>
<keyword evidence="1" id="KW-0548">Nucleotidyltransferase</keyword>
<sequence>MVIEGSRGKSRVFTTSTARAIFNALLSVFVYTLNSVGSNFESGIRNGVDENGGVDEGHAKKPHTNAPKKCDNHVTANTGVLTSTQQMWADFDDMPFPPTPVTEEYAENGKRKSSDTIDLSSSGTLVDGQRPAKMLRIDKSAQDDQLWIVAHHPSLVNGFNGFKIAVGVRMGLARLKTLGELTEEKIWQKKDCLQRLRGSNQQTTPNTRAMFLPDTESDDDGRPPPLAELDLEAGRRYRGKVTFRARYSWDSKKIIIERPILEVFNSLKRRFGSWCFLRVATEDQCGPEVVDLFKRPLVIWDAVFRALHASEGHVTMVWINEAFVAGKLRSPCGALNHSVSVIHQLNPLQENKNRATLYLSVSVPGPRLGEEDMHEQDDHFSAKNSNMTDGCGISNLPLHQIFSRHNNRIPTAVQFRLRGAKGMVLLARSKEWLGKPKCSGPSPTEERPETLQRSSSIWNTTACLRSSLSNLDGTVSMLDVSVVVYLNDILEQIVQEFATCTTPEQACRLWASVEDVEGIYSARQMRIAEHHKRPLRRKKDDEDDHDAGAWFPDPHSGCPTPLGETAMELLDLAFYPTNATSPDRSCGFNFDLEQSCSGLVIVDPHGVPKENGIQIKSSRHDFKDDGLETDTVLGEVVIARGLVLFLVALSTSSSAPFKELLLYYNILQEVIMMAIECWSSGRELSWIPFETLMRIAWNCPLDLKIFSKGTRKTVDEFCREMASAPSHAKAKEL</sequence>
<dbReference type="GeneID" id="66099395"/>
<dbReference type="GO" id="GO:0003968">
    <property type="term" value="F:RNA-directed RNA polymerase activity"/>
    <property type="evidence" value="ECO:0007669"/>
    <property type="project" value="UniProtKB-KW"/>
</dbReference>
<comment type="caution">
    <text evidence="4">The sequence shown here is derived from an EMBL/GenBank/DDBJ whole genome shotgun (WGS) entry which is preliminary data.</text>
</comment>
<dbReference type="AlphaFoldDB" id="A0A9P8ASU2"/>
<dbReference type="RefSeq" id="XP_043040263.1">
    <property type="nucleotide sequence ID" value="XM_043177108.1"/>
</dbReference>
<keyword evidence="1" id="KW-0694">RNA-binding</keyword>
<comment type="similarity">
    <text evidence="1">Belongs to the RdRP family.</text>
</comment>
<protein>
    <recommendedName>
        <fullName evidence="1">RNA-dependent RNA polymerase</fullName>
        <ecNumber evidence="1">2.7.7.48</ecNumber>
    </recommendedName>
</protein>
<feature type="region of interest" description="Disordered" evidence="2">
    <location>
        <begin position="51"/>
        <end position="70"/>
    </location>
</feature>
<dbReference type="Proteomes" id="UP000812287">
    <property type="component" value="Unassembled WGS sequence"/>
</dbReference>
<dbReference type="GO" id="GO:0003723">
    <property type="term" value="F:RNA binding"/>
    <property type="evidence" value="ECO:0007669"/>
    <property type="project" value="UniProtKB-KW"/>
</dbReference>
<feature type="domain" description="RDRP core" evidence="3">
    <location>
        <begin position="253"/>
        <end position="430"/>
    </location>
</feature>
<reference evidence="4" key="1">
    <citation type="submission" date="2020-11" db="EMBL/GenBank/DDBJ databases">
        <title>Adaptations for nitrogen fixation in a non-lichenized fungal sporocarp promotes dispersal by wood-feeding termites.</title>
        <authorList>
            <consortium name="DOE Joint Genome Institute"/>
            <person name="Koch R.A."/>
            <person name="Yoon G."/>
            <person name="Arayal U."/>
            <person name="Lail K."/>
            <person name="Amirebrahimi M."/>
            <person name="Labutti K."/>
            <person name="Lipzen A."/>
            <person name="Riley R."/>
            <person name="Barry K."/>
            <person name="Henrissat B."/>
            <person name="Grigoriev I.V."/>
            <person name="Herr J.R."/>
            <person name="Aime M.C."/>
        </authorList>
    </citation>
    <scope>NUCLEOTIDE SEQUENCE</scope>
    <source>
        <strain evidence="4">MCA 3950</strain>
    </source>
</reference>
<keyword evidence="5" id="KW-1185">Reference proteome</keyword>
<gene>
    <name evidence="4" type="ORF">BT62DRAFT_1005144</name>
</gene>
<evidence type="ECO:0000313" key="4">
    <source>
        <dbReference type="EMBL" id="KAG7446763.1"/>
    </source>
</evidence>
<accession>A0A9P8ASU2</accession>
<evidence type="ECO:0000256" key="2">
    <source>
        <dbReference type="SAM" id="MobiDB-lite"/>
    </source>
</evidence>
<evidence type="ECO:0000259" key="3">
    <source>
        <dbReference type="Pfam" id="PF05183"/>
    </source>
</evidence>
<feature type="region of interest" description="Disordered" evidence="2">
    <location>
        <begin position="200"/>
        <end position="226"/>
    </location>
</feature>
<proteinExistence type="inferred from homology"/>
<keyword evidence="1" id="KW-0696">RNA-directed RNA polymerase</keyword>
<evidence type="ECO:0000313" key="5">
    <source>
        <dbReference type="Proteomes" id="UP000812287"/>
    </source>
</evidence>
<keyword evidence="1" id="KW-0808">Transferase</keyword>
<organism evidence="4 5">
    <name type="scientific">Guyanagaster necrorhizus</name>
    <dbReference type="NCBI Taxonomy" id="856835"/>
    <lineage>
        <taxon>Eukaryota</taxon>
        <taxon>Fungi</taxon>
        <taxon>Dikarya</taxon>
        <taxon>Basidiomycota</taxon>
        <taxon>Agaricomycotina</taxon>
        <taxon>Agaricomycetes</taxon>
        <taxon>Agaricomycetidae</taxon>
        <taxon>Agaricales</taxon>
        <taxon>Marasmiineae</taxon>
        <taxon>Physalacriaceae</taxon>
        <taxon>Guyanagaster</taxon>
    </lineage>
</organism>
<dbReference type="Pfam" id="PF05183">
    <property type="entry name" value="RdRP"/>
    <property type="match status" value="1"/>
</dbReference>
<name>A0A9P8ASU2_9AGAR</name>
<dbReference type="EC" id="2.7.7.48" evidence="1"/>
<dbReference type="EMBL" id="MU250533">
    <property type="protein sequence ID" value="KAG7446763.1"/>
    <property type="molecule type" value="Genomic_DNA"/>
</dbReference>
<comment type="catalytic activity">
    <reaction evidence="1">
        <text>RNA(n) + a ribonucleoside 5'-triphosphate = RNA(n+1) + diphosphate</text>
        <dbReference type="Rhea" id="RHEA:21248"/>
        <dbReference type="Rhea" id="RHEA-COMP:14527"/>
        <dbReference type="Rhea" id="RHEA-COMP:17342"/>
        <dbReference type="ChEBI" id="CHEBI:33019"/>
        <dbReference type="ChEBI" id="CHEBI:61557"/>
        <dbReference type="ChEBI" id="CHEBI:140395"/>
        <dbReference type="EC" id="2.7.7.48"/>
    </reaction>
</comment>
<feature type="region of interest" description="Disordered" evidence="2">
    <location>
        <begin position="101"/>
        <end position="125"/>
    </location>
</feature>